<accession>A0A6S6Y0J2</accession>
<proteinExistence type="predicted"/>
<evidence type="ECO:0000259" key="1">
    <source>
        <dbReference type="Pfam" id="PF01814"/>
    </source>
</evidence>
<organism evidence="2 3">
    <name type="scientific">Denitratisoma oestradiolicum</name>
    <dbReference type="NCBI Taxonomy" id="311182"/>
    <lineage>
        <taxon>Bacteria</taxon>
        <taxon>Pseudomonadati</taxon>
        <taxon>Pseudomonadota</taxon>
        <taxon>Betaproteobacteria</taxon>
        <taxon>Nitrosomonadales</taxon>
        <taxon>Sterolibacteriaceae</taxon>
        <taxon>Denitratisoma</taxon>
    </lineage>
</organism>
<dbReference type="Gene3D" id="1.20.120.520">
    <property type="entry name" value="nmb1532 protein domain like"/>
    <property type="match status" value="1"/>
</dbReference>
<dbReference type="Proteomes" id="UP000515733">
    <property type="component" value="Chromosome"/>
</dbReference>
<dbReference type="InterPro" id="IPR012312">
    <property type="entry name" value="Hemerythrin-like"/>
</dbReference>
<feature type="domain" description="Hemerythrin-like" evidence="1">
    <location>
        <begin position="11"/>
        <end position="110"/>
    </location>
</feature>
<evidence type="ECO:0000313" key="3">
    <source>
        <dbReference type="Proteomes" id="UP000515733"/>
    </source>
</evidence>
<dbReference type="OrthoDB" id="9793254at2"/>
<dbReference type="RefSeq" id="WP_145769527.1">
    <property type="nucleotide sequence ID" value="NZ_LR778301.1"/>
</dbReference>
<gene>
    <name evidence="2" type="ORF">DENOEST_3649</name>
</gene>
<protein>
    <recommendedName>
        <fullName evidence="1">Hemerythrin-like domain-containing protein</fullName>
    </recommendedName>
</protein>
<evidence type="ECO:0000313" key="2">
    <source>
        <dbReference type="EMBL" id="CAB1370803.1"/>
    </source>
</evidence>
<sequence>MKRTEALAGLSREHHGALVMAQRIAAGALSPADLGRRFDRELNPHFLAEERFLLPFLERAGAAALAERTRHEHDEMRRLAAAVEEGDADALASFGIALREHVRFEERELFVAVEALLKPESLRELGQCLTASS</sequence>
<reference evidence="2 3" key="1">
    <citation type="submission" date="2020-03" db="EMBL/GenBank/DDBJ databases">
        <authorList>
            <consortium name="Genoscope - CEA"/>
            <person name="William W."/>
        </authorList>
    </citation>
    <scope>NUCLEOTIDE SEQUENCE [LARGE SCALE GENOMIC DNA]</scope>
    <source>
        <strain evidence="3">DSM 16959</strain>
    </source>
</reference>
<dbReference type="EMBL" id="LR778301">
    <property type="protein sequence ID" value="CAB1370803.1"/>
    <property type="molecule type" value="Genomic_DNA"/>
</dbReference>
<keyword evidence="3" id="KW-1185">Reference proteome</keyword>
<dbReference type="KEGG" id="doe:DENOEST_3649"/>
<name>A0A6S6Y0J2_9PROT</name>
<dbReference type="AlphaFoldDB" id="A0A6S6Y0J2"/>
<dbReference type="Pfam" id="PF01814">
    <property type="entry name" value="Hemerythrin"/>
    <property type="match status" value="1"/>
</dbReference>